<evidence type="ECO:0000256" key="1">
    <source>
        <dbReference type="ARBA" id="ARBA00022723"/>
    </source>
</evidence>
<evidence type="ECO:0000259" key="6">
    <source>
        <dbReference type="PROSITE" id="PS50023"/>
    </source>
</evidence>
<evidence type="ECO:0000256" key="4">
    <source>
        <dbReference type="ARBA" id="ARBA00023038"/>
    </source>
</evidence>
<reference evidence="7" key="1">
    <citation type="submission" date="2010-02" db="EMBL/GenBank/DDBJ databases">
        <title>Sequencing and annotation of the Blastocystis hominis genome.</title>
        <authorList>
            <person name="Wincker P."/>
        </authorList>
    </citation>
    <scope>NUCLEOTIDE SEQUENCE</scope>
    <source>
        <strain evidence="7">Singapore isolate B</strain>
    </source>
</reference>
<accession>D8LWY7</accession>
<keyword evidence="8" id="KW-1185">Reference proteome</keyword>
<dbReference type="PANTHER" id="PTHR24205:SF16">
    <property type="entry name" value="GH01042P-RELATED"/>
    <property type="match status" value="1"/>
</dbReference>
<organism evidence="7">
    <name type="scientific">Blastocystis hominis</name>
    <dbReference type="NCBI Taxonomy" id="12968"/>
    <lineage>
        <taxon>Eukaryota</taxon>
        <taxon>Sar</taxon>
        <taxon>Stramenopiles</taxon>
        <taxon>Bigyra</taxon>
        <taxon>Opalozoa</taxon>
        <taxon>Opalinata</taxon>
        <taxon>Blastocystidae</taxon>
        <taxon>Blastocystis</taxon>
    </lineage>
</organism>
<evidence type="ECO:0000313" key="7">
    <source>
        <dbReference type="EMBL" id="CBK20782.2"/>
    </source>
</evidence>
<proteinExistence type="predicted"/>
<sequence>MKNVCNFCKKEIPTPEVMIDQLEYHYECLVCQGCKKSVIDAPFRMRDNVIYCNNCFKKAISVYCAGCKKLIQGSNRIHVMGKNISFASVVKLCCNLLFTRQKQFVSMVTQPFVPFATIALSDWRTLSARIVTKLYMTCWNSTTAATPTLIVR</sequence>
<keyword evidence="3 5" id="KW-0862">Zinc</keyword>
<gene>
    <name evidence="7" type="ORF">GSBLH_T00006188001</name>
</gene>
<protein>
    <recommendedName>
        <fullName evidence="6">LIM zinc-binding domain-containing protein</fullName>
    </recommendedName>
</protein>
<evidence type="ECO:0000256" key="5">
    <source>
        <dbReference type="PROSITE-ProRule" id="PRU00125"/>
    </source>
</evidence>
<keyword evidence="2" id="KW-0677">Repeat</keyword>
<evidence type="ECO:0000256" key="2">
    <source>
        <dbReference type="ARBA" id="ARBA00022737"/>
    </source>
</evidence>
<keyword evidence="4 5" id="KW-0440">LIM domain</keyword>
<dbReference type="OrthoDB" id="15627at2759"/>
<keyword evidence="1 5" id="KW-0479">Metal-binding</keyword>
<dbReference type="GeneID" id="24922313"/>
<dbReference type="InterPro" id="IPR001781">
    <property type="entry name" value="Znf_LIM"/>
</dbReference>
<dbReference type="PANTHER" id="PTHR24205">
    <property type="entry name" value="FOUR AND A HALF LIM DOMAINS PROTEIN"/>
    <property type="match status" value="1"/>
</dbReference>
<dbReference type="AlphaFoldDB" id="D8LWY7"/>
<dbReference type="RefSeq" id="XP_012894830.1">
    <property type="nucleotide sequence ID" value="XM_013039376.1"/>
</dbReference>
<dbReference type="Gene3D" id="2.10.110.10">
    <property type="entry name" value="Cysteine Rich Protein"/>
    <property type="match status" value="1"/>
</dbReference>
<evidence type="ECO:0000256" key="3">
    <source>
        <dbReference type="ARBA" id="ARBA00022833"/>
    </source>
</evidence>
<dbReference type="InParanoid" id="D8LWY7"/>
<dbReference type="SUPFAM" id="SSF57716">
    <property type="entry name" value="Glucocorticoid receptor-like (DNA-binding domain)"/>
    <property type="match status" value="1"/>
</dbReference>
<dbReference type="PROSITE" id="PS00478">
    <property type="entry name" value="LIM_DOMAIN_1"/>
    <property type="match status" value="1"/>
</dbReference>
<dbReference type="Pfam" id="PF00412">
    <property type="entry name" value="LIM"/>
    <property type="match status" value="1"/>
</dbReference>
<evidence type="ECO:0000313" key="8">
    <source>
        <dbReference type="Proteomes" id="UP000008312"/>
    </source>
</evidence>
<dbReference type="Proteomes" id="UP000008312">
    <property type="component" value="Unassembled WGS sequence"/>
</dbReference>
<feature type="domain" description="LIM zinc-binding" evidence="6">
    <location>
        <begin position="3"/>
        <end position="62"/>
    </location>
</feature>
<dbReference type="SMART" id="SM00132">
    <property type="entry name" value="LIM"/>
    <property type="match status" value="1"/>
</dbReference>
<name>D8LWY7_BLAHO</name>
<dbReference type="GO" id="GO:0046872">
    <property type="term" value="F:metal ion binding"/>
    <property type="evidence" value="ECO:0007669"/>
    <property type="project" value="UniProtKB-KW"/>
</dbReference>
<dbReference type="EMBL" id="FN668639">
    <property type="protein sequence ID" value="CBK20782.2"/>
    <property type="molecule type" value="Genomic_DNA"/>
</dbReference>
<dbReference type="PROSITE" id="PS50023">
    <property type="entry name" value="LIM_DOMAIN_2"/>
    <property type="match status" value="1"/>
</dbReference>